<gene>
    <name evidence="2" type="primary">LOC104238039</name>
</gene>
<evidence type="ECO:0000313" key="1">
    <source>
        <dbReference type="Proteomes" id="UP000189701"/>
    </source>
</evidence>
<evidence type="ECO:0000313" key="2">
    <source>
        <dbReference type="RefSeq" id="XP_009790607.1"/>
    </source>
</evidence>
<keyword evidence="1" id="KW-1185">Reference proteome</keyword>
<proteinExistence type="predicted"/>
<name>A0A1U7XEX0_NICSY</name>
<dbReference type="Proteomes" id="UP000189701">
    <property type="component" value="Unplaced"/>
</dbReference>
<reference evidence="2" key="2">
    <citation type="submission" date="2025-08" db="UniProtKB">
        <authorList>
            <consortium name="RefSeq"/>
        </authorList>
    </citation>
    <scope>IDENTIFICATION</scope>
    <source>
        <tissue evidence="2">Leaf</tissue>
    </source>
</reference>
<dbReference type="RefSeq" id="XP_009790607.1">
    <property type="nucleotide sequence ID" value="XM_009792305.1"/>
</dbReference>
<dbReference type="AlphaFoldDB" id="A0A1U7XEX0"/>
<organism evidence="1 2">
    <name type="scientific">Nicotiana sylvestris</name>
    <name type="common">Wood tobacco</name>
    <name type="synonym">South American tobacco</name>
    <dbReference type="NCBI Taxonomy" id="4096"/>
    <lineage>
        <taxon>Eukaryota</taxon>
        <taxon>Viridiplantae</taxon>
        <taxon>Streptophyta</taxon>
        <taxon>Embryophyta</taxon>
        <taxon>Tracheophyta</taxon>
        <taxon>Spermatophyta</taxon>
        <taxon>Magnoliopsida</taxon>
        <taxon>eudicotyledons</taxon>
        <taxon>Gunneridae</taxon>
        <taxon>Pentapetalae</taxon>
        <taxon>asterids</taxon>
        <taxon>lamiids</taxon>
        <taxon>Solanales</taxon>
        <taxon>Solanaceae</taxon>
        <taxon>Nicotianoideae</taxon>
        <taxon>Nicotianeae</taxon>
        <taxon>Nicotiana</taxon>
    </lineage>
</organism>
<dbReference type="OrthoDB" id="1914518at2759"/>
<sequence length="172" mass="20345">MPHFKDFYTASNGILTTTVITKHPVTIEFFPGLKYRTKLIKYDVPGKDLIFGFDIYRQLRDQLQIKANVIVFKKHFKSYFEITRLFQITNDEQIKEIEQNLIEHSCAKSHTDFMKKGKSPLWKNEEFFIKLPFKKNENINPTKAIHSGMNPDHLQLAKKECKKLFEFDLIES</sequence>
<accession>A0A1U7XEX0</accession>
<reference evidence="1" key="1">
    <citation type="journal article" date="2013" name="Genome Biol.">
        <title>Reference genomes and transcriptomes of Nicotiana sylvestris and Nicotiana tomentosiformis.</title>
        <authorList>
            <person name="Sierro N."/>
            <person name="Battey J.N."/>
            <person name="Ouadi S."/>
            <person name="Bovet L."/>
            <person name="Goepfert S."/>
            <person name="Bakaher N."/>
            <person name="Peitsch M.C."/>
            <person name="Ivanov N.V."/>
        </authorList>
    </citation>
    <scope>NUCLEOTIDE SEQUENCE [LARGE SCALE GENOMIC DNA]</scope>
</reference>
<protein>
    <submittedName>
        <fullName evidence="2">Uncharacterized protein LOC104238039</fullName>
    </submittedName>
</protein>
<dbReference type="eggNOG" id="ENOG502SPEZ">
    <property type="taxonomic scope" value="Eukaryota"/>
</dbReference>